<feature type="transmembrane region" description="Helical" evidence="1">
    <location>
        <begin position="132"/>
        <end position="150"/>
    </location>
</feature>
<dbReference type="STRING" id="1215343.B488_06240"/>
<reference evidence="2 3" key="1">
    <citation type="journal article" date="2012" name="Stand. Genomic Sci.">
        <title>Complete genome sequence of Liberibacter crescens BT-1.</title>
        <authorList>
            <person name="Leonard M.T."/>
            <person name="Fagen J.R."/>
            <person name="Davis-Richardson A.G."/>
            <person name="Davis M.J."/>
            <person name="Triplett E.W."/>
        </authorList>
    </citation>
    <scope>NUCLEOTIDE SEQUENCE [LARGE SCALE GENOMIC DNA]</scope>
    <source>
        <strain evidence="2 3">BT-1</strain>
    </source>
</reference>
<name>L0EW69_LIBCB</name>
<evidence type="ECO:0000313" key="2">
    <source>
        <dbReference type="EMBL" id="AGA64616.1"/>
    </source>
</evidence>
<feature type="transmembrane region" description="Helical" evidence="1">
    <location>
        <begin position="60"/>
        <end position="81"/>
    </location>
</feature>
<feature type="transmembrane region" description="Helical" evidence="1">
    <location>
        <begin position="209"/>
        <end position="231"/>
    </location>
</feature>
<protein>
    <submittedName>
        <fullName evidence="2">Acyltransferase 3</fullName>
    </submittedName>
</protein>
<dbReference type="KEGG" id="lcc:B488_06240"/>
<dbReference type="HOGENOM" id="CLU_005679_0_1_5"/>
<dbReference type="EMBL" id="CP003789">
    <property type="protein sequence ID" value="AGA64616.1"/>
    <property type="molecule type" value="Genomic_DNA"/>
</dbReference>
<dbReference type="eggNOG" id="COG1835">
    <property type="taxonomic scope" value="Bacteria"/>
</dbReference>
<dbReference type="GO" id="GO:0016746">
    <property type="term" value="F:acyltransferase activity"/>
    <property type="evidence" value="ECO:0007669"/>
    <property type="project" value="UniProtKB-KW"/>
</dbReference>
<dbReference type="Proteomes" id="UP000010799">
    <property type="component" value="Chromosome"/>
</dbReference>
<feature type="transmembrane region" description="Helical" evidence="1">
    <location>
        <begin position="21"/>
        <end position="40"/>
    </location>
</feature>
<dbReference type="PATRIC" id="fig|1215343.11.peg.636"/>
<feature type="transmembrane region" description="Helical" evidence="1">
    <location>
        <begin position="88"/>
        <end position="104"/>
    </location>
</feature>
<keyword evidence="1" id="KW-0812">Transmembrane</keyword>
<keyword evidence="2" id="KW-0808">Transferase</keyword>
<dbReference type="AlphaFoldDB" id="L0EW69"/>
<proteinExistence type="predicted"/>
<keyword evidence="2" id="KW-0012">Acyltransferase</keyword>
<keyword evidence="1" id="KW-0472">Membrane</keyword>
<organism evidence="2 3">
    <name type="scientific">Liberibacter crescens (strain BT-1)</name>
    <dbReference type="NCBI Taxonomy" id="1215343"/>
    <lineage>
        <taxon>Bacteria</taxon>
        <taxon>Pseudomonadati</taxon>
        <taxon>Pseudomonadota</taxon>
        <taxon>Alphaproteobacteria</taxon>
        <taxon>Hyphomicrobiales</taxon>
        <taxon>Rhizobiaceae</taxon>
        <taxon>Liberibacter</taxon>
    </lineage>
</organism>
<accession>L0EW69</accession>
<feature type="transmembrane region" description="Helical" evidence="1">
    <location>
        <begin position="110"/>
        <end position="127"/>
    </location>
</feature>
<sequence length="244" mass="28919">MLLITAFILGPFLTNYKIHHYFVNIIFIKYFFPLILKMYHSELPGVFIKNPFPKVVNGSIWTIPAEIYCYILVMVFGIFGFFKKRSRIFILLIFSIILHVVKPLSRTKWLIFEFIYGLFFFYNINLLTKKPIYVMLFFFISSAIFFKIGYQNLIFEMSLPPCILLLGIYKIPFFFRIKEYIGDLSYGVYIYGFPVQQTISSLYGSKISFSLNFLLSLLLTIVFSFLSYNYIEKPILKLKPSRKY</sequence>
<evidence type="ECO:0000313" key="3">
    <source>
        <dbReference type="Proteomes" id="UP000010799"/>
    </source>
</evidence>
<keyword evidence="1" id="KW-1133">Transmembrane helix</keyword>
<evidence type="ECO:0000256" key="1">
    <source>
        <dbReference type="SAM" id="Phobius"/>
    </source>
</evidence>
<keyword evidence="3" id="KW-1185">Reference proteome</keyword>
<gene>
    <name evidence="2" type="ordered locus">B488_06240</name>
</gene>